<dbReference type="RefSeq" id="WP_002685003.1">
    <property type="nucleotide sequence ID" value="NZ_JH600070.1"/>
</dbReference>
<dbReference type="GO" id="GO:0016787">
    <property type="term" value="F:hydrolase activity"/>
    <property type="evidence" value="ECO:0007669"/>
    <property type="project" value="UniProtKB-KW"/>
</dbReference>
<keyword evidence="2 6" id="KW-0547">Nucleotide-binding</keyword>
<dbReference type="Proteomes" id="UP000005744">
    <property type="component" value="Unassembled WGS sequence"/>
</dbReference>
<evidence type="ECO:0000313" key="7">
    <source>
        <dbReference type="Proteomes" id="UP000005744"/>
    </source>
</evidence>
<keyword evidence="2 6" id="KW-0067">ATP-binding</keyword>
<feature type="region of interest" description="Disordered" evidence="3">
    <location>
        <begin position="368"/>
        <end position="397"/>
    </location>
</feature>
<dbReference type="PANTHER" id="PTHR45629:SF7">
    <property type="entry name" value="DNA EXCISION REPAIR PROTEIN ERCC-6-RELATED"/>
    <property type="match status" value="1"/>
</dbReference>
<dbReference type="Pfam" id="PF00176">
    <property type="entry name" value="SNF2-rel_dom"/>
    <property type="match status" value="1"/>
</dbReference>
<reference evidence="6 7" key="1">
    <citation type="submission" date="2011-11" db="EMBL/GenBank/DDBJ databases">
        <title>Improved High-Quality Draft sequence of Beggiatoa alba B18lD.</title>
        <authorList>
            <consortium name="US DOE Joint Genome Institute"/>
            <person name="Lucas S."/>
            <person name="Han J."/>
            <person name="Lapidus A."/>
            <person name="Cheng J.-F."/>
            <person name="Goodwin L."/>
            <person name="Pitluck S."/>
            <person name="Peters L."/>
            <person name="Mikhailova N."/>
            <person name="Held B."/>
            <person name="Detter J.C."/>
            <person name="Han C."/>
            <person name="Tapia R."/>
            <person name="Land M."/>
            <person name="Hauser L."/>
            <person name="Kyrpides N."/>
            <person name="Ivanova N."/>
            <person name="Pagani I."/>
            <person name="Samuel K."/>
            <person name="Teske A."/>
            <person name="Mueller J."/>
            <person name="Woyke T."/>
        </authorList>
    </citation>
    <scope>NUCLEOTIDE SEQUENCE [LARGE SCALE GENOMIC DNA]</scope>
    <source>
        <strain evidence="6 7">B18LD</strain>
    </source>
</reference>
<dbReference type="OrthoDB" id="9772064at2"/>
<evidence type="ECO:0000313" key="6">
    <source>
        <dbReference type="EMBL" id="EIJ42244.1"/>
    </source>
</evidence>
<evidence type="ECO:0000256" key="3">
    <source>
        <dbReference type="SAM" id="MobiDB-lite"/>
    </source>
</evidence>
<keyword evidence="7" id="KW-1185">Reference proteome</keyword>
<dbReference type="Gene3D" id="3.40.50.10810">
    <property type="entry name" value="Tandem AAA-ATPase domain"/>
    <property type="match status" value="1"/>
</dbReference>
<dbReference type="eggNOG" id="COG0553">
    <property type="taxonomic scope" value="Bacteria"/>
</dbReference>
<dbReference type="GO" id="GO:0004386">
    <property type="term" value="F:helicase activity"/>
    <property type="evidence" value="ECO:0007669"/>
    <property type="project" value="UniProtKB-KW"/>
</dbReference>
<feature type="domain" description="Helicase ATP-binding" evidence="4">
    <location>
        <begin position="453"/>
        <end position="636"/>
    </location>
</feature>
<dbReference type="InterPro" id="IPR000330">
    <property type="entry name" value="SNF2_N"/>
</dbReference>
<dbReference type="SMART" id="SM00490">
    <property type="entry name" value="HELICc"/>
    <property type="match status" value="1"/>
</dbReference>
<dbReference type="HOGENOM" id="CLU_000315_21_6_6"/>
<dbReference type="SMART" id="SM00487">
    <property type="entry name" value="DEXDc"/>
    <property type="match status" value="1"/>
</dbReference>
<dbReference type="STRING" id="395493.BegalDRAFT_1349"/>
<dbReference type="InterPro" id="IPR050496">
    <property type="entry name" value="SNF2_RAD54_helicase_repair"/>
</dbReference>
<dbReference type="PANTHER" id="PTHR45629">
    <property type="entry name" value="SNF2/RAD54 FAMILY MEMBER"/>
    <property type="match status" value="1"/>
</dbReference>
<dbReference type="PROSITE" id="PS51194">
    <property type="entry name" value="HELICASE_CTER"/>
    <property type="match status" value="1"/>
</dbReference>
<dbReference type="InterPro" id="IPR049730">
    <property type="entry name" value="SNF2/RAD54-like_C"/>
</dbReference>
<gene>
    <name evidence="6" type="ORF">BegalDRAFT_1349</name>
</gene>
<dbReference type="InterPro" id="IPR027417">
    <property type="entry name" value="P-loop_NTPase"/>
</dbReference>
<evidence type="ECO:0000256" key="2">
    <source>
        <dbReference type="ARBA" id="ARBA00022806"/>
    </source>
</evidence>
<organism evidence="6 7">
    <name type="scientific">Beggiatoa alba B18LD</name>
    <dbReference type="NCBI Taxonomy" id="395493"/>
    <lineage>
        <taxon>Bacteria</taxon>
        <taxon>Pseudomonadati</taxon>
        <taxon>Pseudomonadota</taxon>
        <taxon>Gammaproteobacteria</taxon>
        <taxon>Thiotrichales</taxon>
        <taxon>Thiotrichaceae</taxon>
        <taxon>Beggiatoa</taxon>
    </lineage>
</organism>
<dbReference type="AlphaFoldDB" id="I3CF51"/>
<feature type="compositionally biased region" description="Acidic residues" evidence="3">
    <location>
        <begin position="383"/>
        <end position="397"/>
    </location>
</feature>
<accession>I3CF51</accession>
<keyword evidence="2 6" id="KW-0347">Helicase</keyword>
<feature type="domain" description="Helicase C-terminal" evidence="5">
    <location>
        <begin position="794"/>
        <end position="956"/>
    </location>
</feature>
<dbReference type="InterPro" id="IPR014001">
    <property type="entry name" value="Helicase_ATP-bd"/>
</dbReference>
<dbReference type="InterPro" id="IPR001650">
    <property type="entry name" value="Helicase_C-like"/>
</dbReference>
<dbReference type="InterPro" id="IPR038718">
    <property type="entry name" value="SNF2-like_sf"/>
</dbReference>
<dbReference type="Pfam" id="PF00271">
    <property type="entry name" value="Helicase_C"/>
    <property type="match status" value="1"/>
</dbReference>
<dbReference type="CDD" id="cd18793">
    <property type="entry name" value="SF2_C_SNF"/>
    <property type="match status" value="1"/>
</dbReference>
<evidence type="ECO:0000259" key="5">
    <source>
        <dbReference type="PROSITE" id="PS51194"/>
    </source>
</evidence>
<dbReference type="PROSITE" id="PS51192">
    <property type="entry name" value="HELICASE_ATP_BIND_1"/>
    <property type="match status" value="1"/>
</dbReference>
<dbReference type="EMBL" id="JH600070">
    <property type="protein sequence ID" value="EIJ42244.1"/>
    <property type="molecule type" value="Genomic_DNA"/>
</dbReference>
<proteinExistence type="predicted"/>
<evidence type="ECO:0000256" key="1">
    <source>
        <dbReference type="ARBA" id="ARBA00022801"/>
    </source>
</evidence>
<dbReference type="Gene3D" id="3.40.50.300">
    <property type="entry name" value="P-loop containing nucleotide triphosphate hydrolases"/>
    <property type="match status" value="1"/>
</dbReference>
<sequence length="980" mass="112458">MFFRKPKKKIPPTQFKWVLDNAEICLQLLQGETLLPLDSWMQKTGQQSFAGVSFLLGELEIQADWDEAQRTLFVLDNNTLKTKADWVARLAPYQAIWLNLPAPVPFILDIDHEGTLDQEKFRFQYQWLRENGQPLVMPKQVGALLQVGSQVYRLAEPHFSLIQGMEVFNATPPQAMDDRFLAWGKLSEFLPEDSVQAIQTHGYLQKTKIAHACSFTLDIQEENGEFVFDPVFIKTKPNHDPNTADFSIEPEALLTDIYKETFKQRFKESQQARSRYVLQEGWYVVVDEPLRQALEVVHRFQKTDHATRREFAKNPRAYLRGVLGDNLNEEVLESLFVETREYSQRVTEIGLWEAKVLPLAQLASETWLPPQANPARRARPKEEDTEELTLTTSEEEEDKNRRITLKIDDNLHALNYVKQDWQPREPALPLQAPSALKSTLKPHQESGLQWMQQHWNSGSSGCLLADDMGLGKTLQSLTFMVWLKESMRAGLAENLPILIVAPTGLLKNWEQEHQIHFNMPALGQLLRAYGQDLRDLRTTQGSELSKGLPLLDKERLQQADWLLTTYETLRDYQHSFAGLHFSAIIFDEVQKIKTPGTLMTEAAKAMHTEFILAMTGTPIENRLSDLWCIIDTVCPGYLGDLKQFSAYYEKDRDNMYELKAYLTQTPNEHTPPIMLRRMKEDHLTGFPELAVHLLPENQQTGSMPPLQAESYAGIIRQQVEGEAKAGAVLEALQQLRSISLHPYSPIEWESLLEAEKAEAPPVIETPPETTVADSPDALLQQDTAYIQQSARLSTTFALLDEIQAKQEKVLIFLESQYMQRYLMGLIYRRYGINPMLINGSVNGQKRQERVNQFQKAEGFDVFIISPLAGGVGLTLTAANHVIHLTRWWNPAVEDQCTCRAYRIGQTKTVHVYYPLAIHPEFKEHSFDWRLHNLLDNKRALSRDMLLPPIAQEQDIQQLYEDIVHVSEQEERELMERPQAV</sequence>
<dbReference type="SUPFAM" id="SSF52540">
    <property type="entry name" value="P-loop containing nucleoside triphosphate hydrolases"/>
    <property type="match status" value="2"/>
</dbReference>
<dbReference type="GO" id="GO:0005524">
    <property type="term" value="F:ATP binding"/>
    <property type="evidence" value="ECO:0007669"/>
    <property type="project" value="InterPro"/>
</dbReference>
<keyword evidence="1" id="KW-0378">Hydrolase</keyword>
<evidence type="ECO:0000259" key="4">
    <source>
        <dbReference type="PROSITE" id="PS51192"/>
    </source>
</evidence>
<protein>
    <submittedName>
        <fullName evidence="6">DNA/RNA helicase, superfamily II, SNF2 family</fullName>
    </submittedName>
</protein>
<name>I3CF51_9GAMM</name>